<gene>
    <name evidence="2" type="ORF">QC815_09315</name>
</gene>
<keyword evidence="1" id="KW-0812">Transmembrane</keyword>
<evidence type="ECO:0000313" key="2">
    <source>
        <dbReference type="EMBL" id="MDR5875119.1"/>
    </source>
</evidence>
<sequence length="126" mass="14690">MSYVYRNPWVRAILPIVLMAMIGVFTNLVSHEITESKKPILYVLLNDINFLYLLIFSLVLAWYQIGAINYDNTFRNSLSQEDFDAYMRREALEGTAKRVKKLIKEGDIDNLRKETQAFKDMFGGDQ</sequence>
<keyword evidence="1" id="KW-1133">Transmembrane helix</keyword>
<dbReference type="EMBL" id="JARWAI010000006">
    <property type="protein sequence ID" value="MDR5875119.1"/>
    <property type="molecule type" value="Genomic_DNA"/>
</dbReference>
<dbReference type="Proteomes" id="UP001269267">
    <property type="component" value="Unassembled WGS sequence"/>
</dbReference>
<evidence type="ECO:0000313" key="3">
    <source>
        <dbReference type="Proteomes" id="UP001269267"/>
    </source>
</evidence>
<feature type="transmembrane region" description="Helical" evidence="1">
    <location>
        <begin position="12"/>
        <end position="29"/>
    </location>
</feature>
<proteinExistence type="predicted"/>
<accession>A0ABU1GDJ9</accession>
<protein>
    <submittedName>
        <fullName evidence="2">Uncharacterized protein</fullName>
    </submittedName>
</protein>
<reference evidence="2 3" key="1">
    <citation type="submission" date="2023-04" db="EMBL/GenBank/DDBJ databases">
        <title>A long-awaited taxogenomic arrangement of the family Halomonadaceae.</title>
        <authorList>
            <person name="De La Haba R."/>
            <person name="Chuvochina M."/>
            <person name="Wittouck S."/>
            <person name="Arahal D.R."/>
            <person name="Sanchez-Porro C."/>
            <person name="Hugenholtz P."/>
            <person name="Ventosa A."/>
        </authorList>
    </citation>
    <scope>NUCLEOTIDE SEQUENCE [LARGE SCALE GENOMIC DNA]</scope>
    <source>
        <strain evidence="2 3">DSM 18042</strain>
    </source>
</reference>
<evidence type="ECO:0000256" key="1">
    <source>
        <dbReference type="SAM" id="Phobius"/>
    </source>
</evidence>
<keyword evidence="3" id="KW-1185">Reference proteome</keyword>
<feature type="transmembrane region" description="Helical" evidence="1">
    <location>
        <begin position="41"/>
        <end position="63"/>
    </location>
</feature>
<comment type="caution">
    <text evidence="2">The sequence shown here is derived from an EMBL/GenBank/DDBJ whole genome shotgun (WGS) entry which is preliminary data.</text>
</comment>
<organism evidence="2 3">
    <name type="scientific">Vreelandella gomseomensis</name>
    <dbReference type="NCBI Taxonomy" id="370766"/>
    <lineage>
        <taxon>Bacteria</taxon>
        <taxon>Pseudomonadati</taxon>
        <taxon>Pseudomonadota</taxon>
        <taxon>Gammaproteobacteria</taxon>
        <taxon>Oceanospirillales</taxon>
        <taxon>Halomonadaceae</taxon>
        <taxon>Vreelandella</taxon>
    </lineage>
</organism>
<name>A0ABU1GDJ9_9GAMM</name>
<keyword evidence="1" id="KW-0472">Membrane</keyword>
<dbReference type="RefSeq" id="WP_309768173.1">
    <property type="nucleotide sequence ID" value="NZ_JARWAI010000006.1"/>
</dbReference>